<feature type="region of interest" description="Disordered" evidence="1">
    <location>
        <begin position="130"/>
        <end position="160"/>
    </location>
</feature>
<accession>A0A011N2S8</accession>
<dbReference type="EMBL" id="JFAX01000002">
    <property type="protein sequence ID" value="EXI69196.1"/>
    <property type="molecule type" value="Genomic_DNA"/>
</dbReference>
<proteinExistence type="predicted"/>
<dbReference type="AlphaFoldDB" id="A0A011N2S8"/>
<gene>
    <name evidence="2" type="ORF">AW08_00403</name>
</gene>
<organism evidence="2 3">
    <name type="scientific">Candidatus Accumulibacter adjunctus</name>
    <dbReference type="NCBI Taxonomy" id="1454001"/>
    <lineage>
        <taxon>Bacteria</taxon>
        <taxon>Pseudomonadati</taxon>
        <taxon>Pseudomonadota</taxon>
        <taxon>Betaproteobacteria</taxon>
        <taxon>Candidatus Accumulibacter</taxon>
    </lineage>
</organism>
<evidence type="ECO:0000313" key="3">
    <source>
        <dbReference type="Proteomes" id="UP000020218"/>
    </source>
</evidence>
<feature type="region of interest" description="Disordered" evidence="1">
    <location>
        <begin position="38"/>
        <end position="66"/>
    </location>
</feature>
<name>A0A011N2S8_9PROT</name>
<comment type="caution">
    <text evidence="2">The sequence shown here is derived from an EMBL/GenBank/DDBJ whole genome shotgun (WGS) entry which is preliminary data.</text>
</comment>
<reference evidence="2" key="1">
    <citation type="submission" date="2014-02" db="EMBL/GenBank/DDBJ databases">
        <title>Expanding our view of genomic diversity in Candidatus Accumulibacter clades.</title>
        <authorList>
            <person name="Skennerton C.T."/>
            <person name="Barr J.J."/>
            <person name="Slater F.R."/>
            <person name="Bond P.L."/>
            <person name="Tyson G.W."/>
        </authorList>
    </citation>
    <scope>NUCLEOTIDE SEQUENCE [LARGE SCALE GENOMIC DNA]</scope>
</reference>
<keyword evidence="3" id="KW-1185">Reference proteome</keyword>
<dbReference type="Proteomes" id="UP000020218">
    <property type="component" value="Unassembled WGS sequence"/>
</dbReference>
<evidence type="ECO:0000256" key="1">
    <source>
        <dbReference type="SAM" id="MobiDB-lite"/>
    </source>
</evidence>
<protein>
    <submittedName>
        <fullName evidence="2">Uncharacterized protein</fullName>
    </submittedName>
</protein>
<evidence type="ECO:0000313" key="2">
    <source>
        <dbReference type="EMBL" id="EXI69196.1"/>
    </source>
</evidence>
<sequence>MLGKADRIDTVGKTLVGIGKDACAVDVELIVVIDGDSRSRLQPNTGSRQSKCQGPPEESDGRTGRSIGGCGWVVPDVLCPRSGQQNRWCNRAGIGSASNRPSGVVESDRLPRRKLGCRTPPLAIAHHGDVERTCARSSGPADEAEQPEAGRGANGQVHGRVSANSTRLETLIKCTVYTTLAATLASIRDPKKKSSLGTAAGIVLLPWFRTAGDCWRFVEPSPCLVRCCGREAASAAQRFRCRVERYQPELARKSASTATSR</sequence>
<feature type="compositionally biased region" description="Polar residues" evidence="1">
    <location>
        <begin position="40"/>
        <end position="52"/>
    </location>
</feature>